<dbReference type="CDD" id="cd03429">
    <property type="entry name" value="NUDIX_NADH_pyrophosphatase_Nudt13"/>
    <property type="match status" value="1"/>
</dbReference>
<feature type="domain" description="NADH pyrophosphatase-like N-terminal" evidence="6">
    <location>
        <begin position="38"/>
        <end position="188"/>
    </location>
</feature>
<keyword evidence="4" id="KW-0460">Magnesium</keyword>
<gene>
    <name evidence="7" type="ORF">PIIN_03035</name>
</gene>
<evidence type="ECO:0000313" key="7">
    <source>
        <dbReference type="EMBL" id="CCA69135.1"/>
    </source>
</evidence>
<dbReference type="OMA" id="YSHAKMY"/>
<dbReference type="PANTHER" id="PTHR42904">
    <property type="entry name" value="NUDIX HYDROLASE, NUDC SUBFAMILY"/>
    <property type="match status" value="1"/>
</dbReference>
<dbReference type="OrthoDB" id="10249612at2759"/>
<evidence type="ECO:0000256" key="1">
    <source>
        <dbReference type="ARBA" id="ARBA00001946"/>
    </source>
</evidence>
<sequence>MSDDLNAINFMTGSPLNRFGWLRTSARFINASASSSRARWLLFRSGDPLIVKSSGAPLALSTNRVERLLGPQPYFGQGQVDGELASPDIKSLQSARLRGPIAIFLGVLETKNAANTSVTEQDQDVIIDEVKGDAYFALDVTNVDKEVLSVLQDDVGEDAAFASARGAASAFDKTQAAMFAGARAMLEWNSRNKAILRRMWITCVFDLGWMETCLLELASLGGTSFPTVSDERYSAGLHAYQHPRTDAVVITGVIDQTGDKILLGNNKKFPGVFYSTLAGFIEPGEKSGVKVYDVVYHSTQPWPYPSNLMVGFYARADSNQPIVLDLDTELADARWFTREEVLEVLAHPDGTNLGARDYRKLDNIVSGQTTDPSASQAATAPPQEKPSAPGPKFRVPPPTSIAGTLIATWAYGKAKL</sequence>
<proteinExistence type="predicted"/>
<dbReference type="HOGENOM" id="CLU_037162_0_2_1"/>
<dbReference type="InterPro" id="IPR015375">
    <property type="entry name" value="NADH_PPase-like_N"/>
</dbReference>
<dbReference type="GO" id="GO:0006742">
    <property type="term" value="P:NADP+ catabolic process"/>
    <property type="evidence" value="ECO:0007669"/>
    <property type="project" value="TreeGrafter"/>
</dbReference>
<evidence type="ECO:0000259" key="6">
    <source>
        <dbReference type="Pfam" id="PF09296"/>
    </source>
</evidence>
<dbReference type="Pfam" id="PF09296">
    <property type="entry name" value="NUDIX-like"/>
    <property type="match status" value="1"/>
</dbReference>
<dbReference type="SUPFAM" id="SSF55811">
    <property type="entry name" value="Nudix"/>
    <property type="match status" value="1"/>
</dbReference>
<dbReference type="GO" id="GO:0019677">
    <property type="term" value="P:NAD+ catabolic process"/>
    <property type="evidence" value="ECO:0007669"/>
    <property type="project" value="TreeGrafter"/>
</dbReference>
<dbReference type="GO" id="GO:0046872">
    <property type="term" value="F:metal ion binding"/>
    <property type="evidence" value="ECO:0007669"/>
    <property type="project" value="UniProtKB-KW"/>
</dbReference>
<dbReference type="GO" id="GO:0005829">
    <property type="term" value="C:cytosol"/>
    <property type="evidence" value="ECO:0007669"/>
    <property type="project" value="TreeGrafter"/>
</dbReference>
<keyword evidence="2" id="KW-0479">Metal-binding</keyword>
<name>G4TCS6_SERID</name>
<feature type="region of interest" description="Disordered" evidence="5">
    <location>
        <begin position="366"/>
        <end position="398"/>
    </location>
</feature>
<feature type="compositionally biased region" description="Low complexity" evidence="5">
    <location>
        <begin position="368"/>
        <end position="382"/>
    </location>
</feature>
<dbReference type="GO" id="GO:0005777">
    <property type="term" value="C:peroxisome"/>
    <property type="evidence" value="ECO:0007669"/>
    <property type="project" value="TreeGrafter"/>
</dbReference>
<dbReference type="InterPro" id="IPR050241">
    <property type="entry name" value="NAD-cap_RNA_hydrolase_NudC"/>
</dbReference>
<protein>
    <submittedName>
        <fullName evidence="7">Related to NPY1-NADH pyrophosphatase I of the Nudix family of hydrolases, has a peroxisomal targetin</fullName>
    </submittedName>
</protein>
<comment type="caution">
    <text evidence="7">The sequence shown here is derived from an EMBL/GenBank/DDBJ whole genome shotgun (WGS) entry which is preliminary data.</text>
</comment>
<keyword evidence="8" id="KW-1185">Reference proteome</keyword>
<dbReference type="PANTHER" id="PTHR42904:SF6">
    <property type="entry name" value="NAD-CAPPED RNA HYDROLASE NUDT12"/>
    <property type="match status" value="1"/>
</dbReference>
<organism evidence="7 8">
    <name type="scientific">Serendipita indica (strain DSM 11827)</name>
    <name type="common">Root endophyte fungus</name>
    <name type="synonym">Piriformospora indica</name>
    <dbReference type="NCBI Taxonomy" id="1109443"/>
    <lineage>
        <taxon>Eukaryota</taxon>
        <taxon>Fungi</taxon>
        <taxon>Dikarya</taxon>
        <taxon>Basidiomycota</taxon>
        <taxon>Agaricomycotina</taxon>
        <taxon>Agaricomycetes</taxon>
        <taxon>Sebacinales</taxon>
        <taxon>Serendipitaceae</taxon>
        <taxon>Serendipita</taxon>
    </lineage>
</organism>
<dbReference type="AlphaFoldDB" id="G4TCS6"/>
<keyword evidence="3 7" id="KW-0378">Hydrolase</keyword>
<dbReference type="eggNOG" id="KOG3084">
    <property type="taxonomic scope" value="Eukaryota"/>
</dbReference>
<evidence type="ECO:0000256" key="2">
    <source>
        <dbReference type="ARBA" id="ARBA00022723"/>
    </source>
</evidence>
<dbReference type="Gene3D" id="3.90.79.10">
    <property type="entry name" value="Nucleoside Triphosphate Pyrophosphohydrolase"/>
    <property type="match status" value="1"/>
</dbReference>
<dbReference type="InterPro" id="IPR049734">
    <property type="entry name" value="NudC-like_C"/>
</dbReference>
<reference evidence="7 8" key="1">
    <citation type="journal article" date="2011" name="PLoS Pathog.">
        <title>Endophytic Life Strategies Decoded by Genome and Transcriptome Analyses of the Mutualistic Root Symbiont Piriformospora indica.</title>
        <authorList>
            <person name="Zuccaro A."/>
            <person name="Lahrmann U."/>
            <person name="Guldener U."/>
            <person name="Langen G."/>
            <person name="Pfiffi S."/>
            <person name="Biedenkopf D."/>
            <person name="Wong P."/>
            <person name="Samans B."/>
            <person name="Grimm C."/>
            <person name="Basiewicz M."/>
            <person name="Murat C."/>
            <person name="Martin F."/>
            <person name="Kogel K.H."/>
        </authorList>
    </citation>
    <scope>NUCLEOTIDE SEQUENCE [LARGE SCALE GENOMIC DNA]</scope>
    <source>
        <strain evidence="7 8">DSM 11827</strain>
    </source>
</reference>
<evidence type="ECO:0000256" key="4">
    <source>
        <dbReference type="ARBA" id="ARBA00022842"/>
    </source>
</evidence>
<comment type="cofactor">
    <cofactor evidence="1">
        <name>Mg(2+)</name>
        <dbReference type="ChEBI" id="CHEBI:18420"/>
    </cofactor>
</comment>
<dbReference type="InterPro" id="IPR015797">
    <property type="entry name" value="NUDIX_hydrolase-like_dom_sf"/>
</dbReference>
<evidence type="ECO:0000313" key="8">
    <source>
        <dbReference type="Proteomes" id="UP000007148"/>
    </source>
</evidence>
<dbReference type="Proteomes" id="UP000007148">
    <property type="component" value="Unassembled WGS sequence"/>
</dbReference>
<dbReference type="FunCoup" id="G4TCS6">
    <property type="interactions" value="88"/>
</dbReference>
<dbReference type="GO" id="GO:0035529">
    <property type="term" value="F:NADH pyrophosphatase activity"/>
    <property type="evidence" value="ECO:0007669"/>
    <property type="project" value="TreeGrafter"/>
</dbReference>
<evidence type="ECO:0000256" key="5">
    <source>
        <dbReference type="SAM" id="MobiDB-lite"/>
    </source>
</evidence>
<dbReference type="STRING" id="1109443.G4TCS6"/>
<dbReference type="InParanoid" id="G4TCS6"/>
<evidence type="ECO:0000256" key="3">
    <source>
        <dbReference type="ARBA" id="ARBA00022801"/>
    </source>
</evidence>
<accession>G4TCS6</accession>
<dbReference type="EMBL" id="CAFZ01000047">
    <property type="protein sequence ID" value="CCA69135.1"/>
    <property type="molecule type" value="Genomic_DNA"/>
</dbReference>